<dbReference type="GO" id="GO:0000272">
    <property type="term" value="P:polysaccharide catabolic process"/>
    <property type="evidence" value="ECO:0007669"/>
    <property type="project" value="TreeGrafter"/>
</dbReference>
<dbReference type="PANTHER" id="PTHR43576:SF2">
    <property type="entry name" value="INTRACELLULAR EXO-ALPHA-L-ARABINOFURANOSIDASE 2"/>
    <property type="match status" value="1"/>
</dbReference>
<dbReference type="EC" id="3.2.1.55" evidence="4"/>
<comment type="catalytic activity">
    <reaction evidence="1">
        <text>Hydrolysis of terminal non-reducing alpha-L-arabinofuranoside residues in alpha-L-arabinosides.</text>
        <dbReference type="EC" id="3.2.1.55"/>
    </reaction>
</comment>
<dbReference type="SUPFAM" id="SSF51445">
    <property type="entry name" value="(Trans)glycosidases"/>
    <property type="match status" value="1"/>
</dbReference>
<dbReference type="InterPro" id="IPR017853">
    <property type="entry name" value="GH"/>
</dbReference>
<evidence type="ECO:0000256" key="7">
    <source>
        <dbReference type="ARBA" id="ARBA00023295"/>
    </source>
</evidence>
<dbReference type="Proteomes" id="UP000439780">
    <property type="component" value="Unassembled WGS sequence"/>
</dbReference>
<keyword evidence="10" id="KW-1185">Reference proteome</keyword>
<comment type="caution">
    <text evidence="9">The sequence shown here is derived from an EMBL/GenBank/DDBJ whole genome shotgun (WGS) entry which is preliminary data.</text>
</comment>
<evidence type="ECO:0000313" key="10">
    <source>
        <dbReference type="Proteomes" id="UP000439780"/>
    </source>
</evidence>
<comment type="similarity">
    <text evidence="2">Belongs to the glycosyl hydrolase 51 family.</text>
</comment>
<dbReference type="RefSeq" id="WP_160752521.1">
    <property type="nucleotide sequence ID" value="NZ_WTYA01000003.1"/>
</dbReference>
<dbReference type="Pfam" id="PF22848">
    <property type="entry name" value="ASD1_dom"/>
    <property type="match status" value="1"/>
</dbReference>
<dbReference type="Gene3D" id="3.20.20.80">
    <property type="entry name" value="Glycosidases"/>
    <property type="match status" value="1"/>
</dbReference>
<dbReference type="Gene3D" id="2.60.40.1180">
    <property type="entry name" value="Golgi alpha-mannosidase II"/>
    <property type="match status" value="1"/>
</dbReference>
<dbReference type="SMART" id="SM00813">
    <property type="entry name" value="Alpha-L-AF_C"/>
    <property type="match status" value="1"/>
</dbReference>
<dbReference type="SUPFAM" id="SSF51011">
    <property type="entry name" value="Glycosyl hydrolase domain"/>
    <property type="match status" value="1"/>
</dbReference>
<evidence type="ECO:0000256" key="2">
    <source>
        <dbReference type="ARBA" id="ARBA00007186"/>
    </source>
</evidence>
<dbReference type="GO" id="GO:0046373">
    <property type="term" value="P:L-arabinose metabolic process"/>
    <property type="evidence" value="ECO:0007669"/>
    <property type="project" value="InterPro"/>
</dbReference>
<evidence type="ECO:0000313" key="9">
    <source>
        <dbReference type="EMBL" id="MXP28221.1"/>
    </source>
</evidence>
<evidence type="ECO:0000256" key="1">
    <source>
        <dbReference type="ARBA" id="ARBA00001462"/>
    </source>
</evidence>
<reference evidence="9 10" key="1">
    <citation type="submission" date="2019-12" db="EMBL/GenBank/DDBJ databases">
        <title>Genomic-based taxomic classification of the family Erythrobacteraceae.</title>
        <authorList>
            <person name="Xu L."/>
        </authorList>
    </citation>
    <scope>NUCLEOTIDE SEQUENCE [LARGE SCALE GENOMIC DNA]</scope>
    <source>
        <strain evidence="9 10">KEMB 9005-328</strain>
    </source>
</reference>
<dbReference type="InterPro" id="IPR010720">
    <property type="entry name" value="Alpha-L-AF_C"/>
</dbReference>
<comment type="subunit">
    <text evidence="3">Homohexamer; trimer of dimers.</text>
</comment>
<evidence type="ECO:0000256" key="4">
    <source>
        <dbReference type="ARBA" id="ARBA00012670"/>
    </source>
</evidence>
<dbReference type="PANTHER" id="PTHR43576">
    <property type="entry name" value="ALPHA-L-ARABINOFURANOSIDASE C-RELATED"/>
    <property type="match status" value="1"/>
</dbReference>
<accession>A0A845AH01</accession>
<keyword evidence="6" id="KW-0119">Carbohydrate metabolism</keyword>
<keyword evidence="5" id="KW-0378">Hydrolase</keyword>
<proteinExistence type="inferred from homology"/>
<evidence type="ECO:0000256" key="6">
    <source>
        <dbReference type="ARBA" id="ARBA00023277"/>
    </source>
</evidence>
<feature type="domain" description="Alpha-L-arabinofuranosidase C-terminal" evidence="8">
    <location>
        <begin position="319"/>
        <end position="508"/>
    </location>
</feature>
<keyword evidence="7" id="KW-0326">Glycosidase</keyword>
<evidence type="ECO:0000259" key="8">
    <source>
        <dbReference type="SMART" id="SM00813"/>
    </source>
</evidence>
<sequence>MLAFHAPALADDAAIAMKVEADHPGATIDRNIFGQFAEHLGHGIYGGVWVGKDSPIPNVRGIRTDVVSALKAIHVPNVRWPGGCFADEYHWRDGIGPQSGRVETTNTNWGGAPEPNSFGTDEYMDFIHQIGADAYVSLNVGSGTVKEAADWLAYMTAPATTTAGKERAANGHPQPYTVKYVGLGNESWSCGGAMTATYYTDRMKRFARFVNNYNPAQAPDGKNAMQRIAVGPGGPETADYTDQVMKSWSKHDWAWSIEGLSLHSYTTGGWPPSYASTGFDQNAYARLVKETLGMDKLISDNSAVMDKYDPKKQVPLVVDEWGVWLAPTPGTNPGFLIQQNSMRDAIIAALNINIFARHADRVRMTNIAQMVNVLQSMILTDGPKMVLTPTYYIFKMYVPFQDATFVPVQFDAGSYRQGDIDLPRVDGIAARDKAGHLWLAVTNVDPNRTASIAATIEGASARSVKGQVLTAPNVNSVNSFDAPNTVVPRAITGKVDGSRVTLDLPAKSVAVVRLD</sequence>
<dbReference type="EMBL" id="WTYA01000003">
    <property type="protein sequence ID" value="MXP28221.1"/>
    <property type="molecule type" value="Genomic_DNA"/>
</dbReference>
<dbReference type="InterPro" id="IPR055235">
    <property type="entry name" value="ASD1_cat"/>
</dbReference>
<evidence type="ECO:0000256" key="3">
    <source>
        <dbReference type="ARBA" id="ARBA00011165"/>
    </source>
</evidence>
<gene>
    <name evidence="9" type="ORF">GRI58_05225</name>
</gene>
<evidence type="ECO:0000256" key="5">
    <source>
        <dbReference type="ARBA" id="ARBA00022801"/>
    </source>
</evidence>
<dbReference type="GO" id="GO:0046556">
    <property type="term" value="F:alpha-L-arabinofuranosidase activity"/>
    <property type="evidence" value="ECO:0007669"/>
    <property type="project" value="UniProtKB-EC"/>
</dbReference>
<organism evidence="9 10">
    <name type="scientific">Qipengyuania algicida</name>
    <dbReference type="NCBI Taxonomy" id="1836209"/>
    <lineage>
        <taxon>Bacteria</taxon>
        <taxon>Pseudomonadati</taxon>
        <taxon>Pseudomonadota</taxon>
        <taxon>Alphaproteobacteria</taxon>
        <taxon>Sphingomonadales</taxon>
        <taxon>Erythrobacteraceae</taxon>
        <taxon>Qipengyuania</taxon>
    </lineage>
</organism>
<dbReference type="OrthoDB" id="9758333at2"/>
<name>A0A845AH01_9SPHN</name>
<protein>
    <recommendedName>
        <fullName evidence="4">non-reducing end alpha-L-arabinofuranosidase</fullName>
        <ecNumber evidence="4">3.2.1.55</ecNumber>
    </recommendedName>
</protein>
<dbReference type="InterPro" id="IPR013780">
    <property type="entry name" value="Glyco_hydro_b"/>
</dbReference>
<dbReference type="AlphaFoldDB" id="A0A845AH01"/>
<dbReference type="Pfam" id="PF06964">
    <property type="entry name" value="Alpha-L-AF_C"/>
    <property type="match status" value="1"/>
</dbReference>